<dbReference type="PIRSF" id="PIRSF017388">
    <property type="entry name" value="Esterase_lipase"/>
    <property type="match status" value="1"/>
</dbReference>
<reference evidence="5" key="1">
    <citation type="submission" date="2010-05" db="EMBL/GenBank/DDBJ databases">
        <title>The complete genome of Truepera radiovictris DSM 17093.</title>
        <authorList>
            <consortium name="US DOE Joint Genome Institute (JGI-PGF)"/>
            <person name="Lucas S."/>
            <person name="Copeland A."/>
            <person name="Lapidus A."/>
            <person name="Glavina del Rio T."/>
            <person name="Dalin E."/>
            <person name="Tice H."/>
            <person name="Bruce D."/>
            <person name="Goodwin L."/>
            <person name="Pitluck S."/>
            <person name="Kyrpides N."/>
            <person name="Mavromatis K."/>
            <person name="Ovchinnikova G."/>
            <person name="Munk A.C."/>
            <person name="Detter J.C."/>
            <person name="Han C."/>
            <person name="Tapia R."/>
            <person name="Land M."/>
            <person name="Hauser L."/>
            <person name="Markowitz V."/>
            <person name="Cheng J.-F."/>
            <person name="Hugenholtz P."/>
            <person name="Woyke T."/>
            <person name="Wu D."/>
            <person name="Tindall B."/>
            <person name="Pomrenke H.G."/>
            <person name="Brambilla E."/>
            <person name="Klenk H.-P."/>
            <person name="Eisen J.A."/>
        </authorList>
    </citation>
    <scope>NUCLEOTIDE SEQUENCE [LARGE SCALE GENOMIC DNA]</scope>
    <source>
        <strain evidence="5">DSM 17093 / CIP 108686 / LMG 22925 / RQ-24</strain>
    </source>
</reference>
<feature type="active site" description="Charge relay system" evidence="1">
    <location>
        <position position="220"/>
    </location>
</feature>
<feature type="active site" description="Charge relay system" evidence="1">
    <location>
        <position position="249"/>
    </location>
</feature>
<dbReference type="STRING" id="649638.Trad_1307"/>
<organism evidence="4 5">
    <name type="scientific">Truepera radiovictrix (strain DSM 17093 / CIP 108686 / LMG 22925 / RQ-24)</name>
    <dbReference type="NCBI Taxonomy" id="649638"/>
    <lineage>
        <taxon>Bacteria</taxon>
        <taxon>Thermotogati</taxon>
        <taxon>Deinococcota</taxon>
        <taxon>Deinococci</taxon>
        <taxon>Trueperales</taxon>
        <taxon>Trueperaceae</taxon>
        <taxon>Truepera</taxon>
    </lineage>
</organism>
<dbReference type="PRINTS" id="PR00111">
    <property type="entry name" value="ABHYDROLASE"/>
</dbReference>
<accession>D7CWN0</accession>
<dbReference type="Pfam" id="PF12146">
    <property type="entry name" value="Hydrolase_4"/>
    <property type="match status" value="1"/>
</dbReference>
<evidence type="ECO:0000313" key="4">
    <source>
        <dbReference type="EMBL" id="ADI14429.1"/>
    </source>
</evidence>
<evidence type="ECO:0000256" key="2">
    <source>
        <dbReference type="PIRSR" id="PIRSR017388-2"/>
    </source>
</evidence>
<dbReference type="GO" id="GO:0052689">
    <property type="term" value="F:carboxylic ester hydrolase activity"/>
    <property type="evidence" value="ECO:0007669"/>
    <property type="project" value="InterPro"/>
</dbReference>
<keyword evidence="4" id="KW-0378">Hydrolase</keyword>
<protein>
    <submittedName>
        <fullName evidence="4">Alpha/beta hydrolase fold protein</fullName>
    </submittedName>
</protein>
<dbReference type="InterPro" id="IPR050228">
    <property type="entry name" value="Carboxylesterase_BioH"/>
</dbReference>
<dbReference type="eggNOG" id="COG1647">
    <property type="taxonomic scope" value="Bacteria"/>
</dbReference>
<feature type="active site" description="Nucleophile" evidence="1">
    <location>
        <position position="99"/>
    </location>
</feature>
<dbReference type="KEGG" id="tra:Trad_1307"/>
<dbReference type="RefSeq" id="WP_013177799.1">
    <property type="nucleotide sequence ID" value="NC_014221.1"/>
</dbReference>
<name>D7CWN0_TRURR</name>
<dbReference type="InterPro" id="IPR029058">
    <property type="entry name" value="AB_hydrolase_fold"/>
</dbReference>
<dbReference type="Proteomes" id="UP000000379">
    <property type="component" value="Chromosome"/>
</dbReference>
<dbReference type="ESTHER" id="trurr-d7cwn0">
    <property type="family name" value="CarbLipBact_2"/>
</dbReference>
<feature type="domain" description="Serine aminopeptidase S33" evidence="3">
    <location>
        <begin position="25"/>
        <end position="251"/>
    </location>
</feature>
<evidence type="ECO:0000313" key="5">
    <source>
        <dbReference type="Proteomes" id="UP000000379"/>
    </source>
</evidence>
<dbReference type="PANTHER" id="PTHR43194">
    <property type="entry name" value="HYDROLASE ALPHA/BETA FOLD FAMILY"/>
    <property type="match status" value="1"/>
</dbReference>
<feature type="binding site" evidence="2">
    <location>
        <position position="100"/>
    </location>
    <ligand>
        <name>substrate</name>
    </ligand>
</feature>
<dbReference type="PANTHER" id="PTHR43194:SF2">
    <property type="entry name" value="PEROXISOMAL MEMBRANE PROTEIN LPX1"/>
    <property type="match status" value="1"/>
</dbReference>
<feature type="binding site" evidence="2">
    <location>
        <position position="30"/>
    </location>
    <ligand>
        <name>substrate</name>
    </ligand>
</feature>
<dbReference type="AlphaFoldDB" id="D7CWN0"/>
<evidence type="ECO:0000256" key="1">
    <source>
        <dbReference type="PIRSR" id="PIRSR017388-1"/>
    </source>
</evidence>
<dbReference type="InterPro" id="IPR012354">
    <property type="entry name" value="Esterase_lipase"/>
</dbReference>
<reference evidence="4 5" key="2">
    <citation type="journal article" date="2011" name="Stand. Genomic Sci.">
        <title>Complete genome sequence of Truepera radiovictrix type strain (RQ-24).</title>
        <authorList>
            <person name="Ivanova N."/>
            <person name="Rohde C."/>
            <person name="Munk C."/>
            <person name="Nolan M."/>
            <person name="Lucas S."/>
            <person name="Del Rio T.G."/>
            <person name="Tice H."/>
            <person name="Deshpande S."/>
            <person name="Cheng J.F."/>
            <person name="Tapia R."/>
            <person name="Han C."/>
            <person name="Goodwin L."/>
            <person name="Pitluck S."/>
            <person name="Liolios K."/>
            <person name="Mavromatis K."/>
            <person name="Mikhailova N."/>
            <person name="Pati A."/>
            <person name="Chen A."/>
            <person name="Palaniappan K."/>
            <person name="Land M."/>
            <person name="Hauser L."/>
            <person name="Chang Y.J."/>
            <person name="Jeffries C.D."/>
            <person name="Brambilla E."/>
            <person name="Rohde M."/>
            <person name="Goker M."/>
            <person name="Tindall B.J."/>
            <person name="Woyke T."/>
            <person name="Bristow J."/>
            <person name="Eisen J.A."/>
            <person name="Markowitz V."/>
            <person name="Hugenholtz P."/>
            <person name="Kyrpides N.C."/>
            <person name="Klenk H.P."/>
            <person name="Lapidus A."/>
        </authorList>
    </citation>
    <scope>NUCLEOTIDE SEQUENCE [LARGE SCALE GENOMIC DNA]</scope>
    <source>
        <strain evidence="5">DSM 17093 / CIP 108686 / LMG 22925 / RQ-24</strain>
    </source>
</reference>
<keyword evidence="5" id="KW-1185">Reference proteome</keyword>
<dbReference type="HOGENOM" id="CLU_076594_0_0_0"/>
<dbReference type="InterPro" id="IPR000073">
    <property type="entry name" value="AB_hydrolase_1"/>
</dbReference>
<dbReference type="InterPro" id="IPR022742">
    <property type="entry name" value="Hydrolase_4"/>
</dbReference>
<dbReference type="Gene3D" id="3.40.50.1820">
    <property type="entry name" value="alpha/beta hydrolase"/>
    <property type="match status" value="1"/>
</dbReference>
<dbReference type="SUPFAM" id="SSF53474">
    <property type="entry name" value="alpha/beta-Hydrolases"/>
    <property type="match status" value="1"/>
</dbReference>
<evidence type="ECO:0000259" key="3">
    <source>
        <dbReference type="Pfam" id="PF12146"/>
    </source>
</evidence>
<sequence length="270" mass="29429">MDAARFYGHERHQDFWLGEGPRRALLVHGFPGTPAELRALGGWLAARGFRVHAPLLPGFGADIPNLGKTRRAAWLGAARRAWEALREGQGAQTVLLGFSMGGALALQVAARGAPPDKLVLLAPFWRLRDPRARWLPALQYAVRELRPFENTDFSASTVRAQFARLEPSLDLDDPAVQEALRTQVALPTSALVELQRLGAEAYRAAPRVRAPALVIQGLDDDTVAATDTRRLALRLGGPVTLFEVPGSHHLIAPGGPEFAGLCERLERELL</sequence>
<dbReference type="EMBL" id="CP002049">
    <property type="protein sequence ID" value="ADI14429.1"/>
    <property type="molecule type" value="Genomic_DNA"/>
</dbReference>
<proteinExistence type="predicted"/>
<gene>
    <name evidence="4" type="ordered locus">Trad_1307</name>
</gene>